<dbReference type="PANTHER" id="PTHR33248">
    <property type="entry name" value="ZINC ION-BINDING PROTEIN"/>
    <property type="match status" value="1"/>
</dbReference>
<dbReference type="EMBL" id="BKCP01007848">
    <property type="protein sequence ID" value="GER47340.1"/>
    <property type="molecule type" value="Genomic_DNA"/>
</dbReference>
<gene>
    <name evidence="7" type="ORF">STAS_24435</name>
</gene>
<accession>A0A5A7QQ55</accession>
<evidence type="ECO:0000313" key="8">
    <source>
        <dbReference type="Proteomes" id="UP000325081"/>
    </source>
</evidence>
<keyword evidence="1" id="KW-0479">Metal-binding</keyword>
<evidence type="ECO:0000256" key="5">
    <source>
        <dbReference type="SAM" id="Phobius"/>
    </source>
</evidence>
<dbReference type="OrthoDB" id="2822301at2759"/>
<evidence type="ECO:0000256" key="4">
    <source>
        <dbReference type="PROSITE-ProRule" id="PRU01343"/>
    </source>
</evidence>
<evidence type="ECO:0000259" key="6">
    <source>
        <dbReference type="PROSITE" id="PS51999"/>
    </source>
</evidence>
<protein>
    <submittedName>
        <fullName evidence="7">GRF zinc finger containing protein</fullName>
    </submittedName>
</protein>
<dbReference type="PROSITE" id="PS51999">
    <property type="entry name" value="ZF_GRF"/>
    <property type="match status" value="1"/>
</dbReference>
<comment type="caution">
    <text evidence="7">The sequence shown here is derived from an EMBL/GenBank/DDBJ whole genome shotgun (WGS) entry which is preliminary data.</text>
</comment>
<dbReference type="GO" id="GO:0008270">
    <property type="term" value="F:zinc ion binding"/>
    <property type="evidence" value="ECO:0007669"/>
    <property type="project" value="UniProtKB-KW"/>
</dbReference>
<keyword evidence="3" id="KW-0862">Zinc</keyword>
<evidence type="ECO:0000256" key="2">
    <source>
        <dbReference type="ARBA" id="ARBA00022771"/>
    </source>
</evidence>
<keyword evidence="2 4" id="KW-0863">Zinc-finger</keyword>
<dbReference type="Proteomes" id="UP000325081">
    <property type="component" value="Unassembled WGS sequence"/>
</dbReference>
<name>A0A5A7QQ55_STRAF</name>
<dbReference type="AlphaFoldDB" id="A0A5A7QQ55"/>
<dbReference type="InterPro" id="IPR010666">
    <property type="entry name" value="Znf_GRF"/>
</dbReference>
<proteinExistence type="predicted"/>
<evidence type="ECO:0000256" key="1">
    <source>
        <dbReference type="ARBA" id="ARBA00022723"/>
    </source>
</evidence>
<feature type="transmembrane region" description="Helical" evidence="5">
    <location>
        <begin position="253"/>
        <end position="269"/>
    </location>
</feature>
<evidence type="ECO:0000313" key="7">
    <source>
        <dbReference type="EMBL" id="GER47340.1"/>
    </source>
</evidence>
<feature type="domain" description="GRF-type" evidence="6">
    <location>
        <begin position="183"/>
        <end position="221"/>
    </location>
</feature>
<evidence type="ECO:0000256" key="3">
    <source>
        <dbReference type="ARBA" id="ARBA00022833"/>
    </source>
</evidence>
<keyword evidence="8" id="KW-1185">Reference proteome</keyword>
<organism evidence="7 8">
    <name type="scientific">Striga asiatica</name>
    <name type="common">Asiatic witchweed</name>
    <name type="synonym">Buchnera asiatica</name>
    <dbReference type="NCBI Taxonomy" id="4170"/>
    <lineage>
        <taxon>Eukaryota</taxon>
        <taxon>Viridiplantae</taxon>
        <taxon>Streptophyta</taxon>
        <taxon>Embryophyta</taxon>
        <taxon>Tracheophyta</taxon>
        <taxon>Spermatophyta</taxon>
        <taxon>Magnoliopsida</taxon>
        <taxon>eudicotyledons</taxon>
        <taxon>Gunneridae</taxon>
        <taxon>Pentapetalae</taxon>
        <taxon>asterids</taxon>
        <taxon>lamiids</taxon>
        <taxon>Lamiales</taxon>
        <taxon>Orobanchaceae</taxon>
        <taxon>Buchnereae</taxon>
        <taxon>Striga</taxon>
    </lineage>
</organism>
<reference evidence="8" key="1">
    <citation type="journal article" date="2019" name="Curr. Biol.">
        <title>Genome Sequence of Striga asiatica Provides Insight into the Evolution of Plant Parasitism.</title>
        <authorList>
            <person name="Yoshida S."/>
            <person name="Kim S."/>
            <person name="Wafula E.K."/>
            <person name="Tanskanen J."/>
            <person name="Kim Y.M."/>
            <person name="Honaas L."/>
            <person name="Yang Z."/>
            <person name="Spallek T."/>
            <person name="Conn C.E."/>
            <person name="Ichihashi Y."/>
            <person name="Cheong K."/>
            <person name="Cui S."/>
            <person name="Der J.P."/>
            <person name="Gundlach H."/>
            <person name="Jiao Y."/>
            <person name="Hori C."/>
            <person name="Ishida J.K."/>
            <person name="Kasahara H."/>
            <person name="Kiba T."/>
            <person name="Kim M.S."/>
            <person name="Koo N."/>
            <person name="Laohavisit A."/>
            <person name="Lee Y.H."/>
            <person name="Lumba S."/>
            <person name="McCourt P."/>
            <person name="Mortimer J.C."/>
            <person name="Mutuku J.M."/>
            <person name="Nomura T."/>
            <person name="Sasaki-Sekimoto Y."/>
            <person name="Seto Y."/>
            <person name="Wang Y."/>
            <person name="Wakatake T."/>
            <person name="Sakakibara H."/>
            <person name="Demura T."/>
            <person name="Yamaguchi S."/>
            <person name="Yoneyama K."/>
            <person name="Manabe R.I."/>
            <person name="Nelson D.C."/>
            <person name="Schulman A.H."/>
            <person name="Timko M.P."/>
            <person name="dePamphilis C.W."/>
            <person name="Choi D."/>
            <person name="Shirasu K."/>
        </authorList>
    </citation>
    <scope>NUCLEOTIDE SEQUENCE [LARGE SCALE GENOMIC DNA]</scope>
    <source>
        <strain evidence="8">cv. UVA1</strain>
    </source>
</reference>
<keyword evidence="5" id="KW-1133">Transmembrane helix</keyword>
<keyword evidence="5" id="KW-0472">Membrane</keyword>
<keyword evidence="5" id="KW-0812">Transmembrane</keyword>
<sequence length="271" mass="31935">MATDGKQTSKNGSLLQLFTVKDALSDKAGSIFKRWQQRMFYYLSITYKELWNSLEATYKMEDKGTKTFIGQEIQILNDMMAEELILSPLWNDYKSYLMDKLKEMKLEIEKLSPLWNDYKKAKANLNEPSSCKKLKNAFHGKPRWEAKRPKGCCYDGDKPRYFGKEKEKKMWRQTSEVTLDEYCTCGKQTVMVTSWTDNNPGRRYAKCNESGCKRFVWIDPPMCTRARQIIPGLLRRINLAEAELASKKKRVKWLWFAIVVSWIMMFFLLKK</sequence>